<evidence type="ECO:0000259" key="8">
    <source>
        <dbReference type="SMART" id="SM00607"/>
    </source>
</evidence>
<sequence>MLHTGLSVDLDLRGKTATQSSDYYDTDLGIPLTADRALDGDTATFSHTLCTGNQWWRVDLGDTYCFTRITIVNRNELGGRLNGAVVRAGLDPSDFSQNTRIGTVTSTQATNGATIPFTSNPAISARYVSVELCIYFEDCFYTCVSENRSQD</sequence>
<dbReference type="Pfam" id="PF22633">
    <property type="entry name" value="F5_F8_type_C_2"/>
    <property type="match status" value="1"/>
</dbReference>
<organism evidence="9 10">
    <name type="scientific">Patiria miniata</name>
    <name type="common">Bat star</name>
    <name type="synonym">Asterina miniata</name>
    <dbReference type="NCBI Taxonomy" id="46514"/>
    <lineage>
        <taxon>Eukaryota</taxon>
        <taxon>Metazoa</taxon>
        <taxon>Echinodermata</taxon>
        <taxon>Eleutherozoa</taxon>
        <taxon>Asterozoa</taxon>
        <taxon>Asteroidea</taxon>
        <taxon>Valvatacea</taxon>
        <taxon>Valvatida</taxon>
        <taxon>Asterinidae</taxon>
        <taxon>Patiria</taxon>
    </lineage>
</organism>
<evidence type="ECO:0000256" key="4">
    <source>
        <dbReference type="ARBA" id="ARBA00022723"/>
    </source>
</evidence>
<accession>A0A914ASD6</accession>
<evidence type="ECO:0000313" key="9">
    <source>
        <dbReference type="EnsemblMetazoa" id="XP_038066682.1"/>
    </source>
</evidence>
<keyword evidence="6" id="KW-0106">Calcium</keyword>
<comment type="subunit">
    <text evidence="3">Homotrimer.</text>
</comment>
<protein>
    <recommendedName>
        <fullName evidence="8">Fucolectin tachylectin-4 pentraxin-1 domain-containing protein</fullName>
    </recommendedName>
</protein>
<dbReference type="GO" id="GO:0046872">
    <property type="term" value="F:metal ion binding"/>
    <property type="evidence" value="ECO:0007669"/>
    <property type="project" value="UniProtKB-KW"/>
</dbReference>
<keyword evidence="5" id="KW-0430">Lectin</keyword>
<keyword evidence="7" id="KW-1015">Disulfide bond</keyword>
<dbReference type="PANTHER" id="PTHR45713:SF15">
    <property type="entry name" value="F5_8 TYPE C DOMAIN-CONTAINING PROTEIN"/>
    <property type="match status" value="1"/>
</dbReference>
<reference evidence="9" key="1">
    <citation type="submission" date="2022-11" db="UniProtKB">
        <authorList>
            <consortium name="EnsemblMetazoa"/>
        </authorList>
    </citation>
    <scope>IDENTIFICATION</scope>
</reference>
<evidence type="ECO:0000256" key="6">
    <source>
        <dbReference type="ARBA" id="ARBA00022837"/>
    </source>
</evidence>
<dbReference type="EnsemblMetazoa" id="XM_038210754.1">
    <property type="protein sequence ID" value="XP_038066682.1"/>
    <property type="gene ID" value="LOC119736742"/>
</dbReference>
<keyword evidence="10" id="KW-1185">Reference proteome</keyword>
<evidence type="ECO:0000256" key="5">
    <source>
        <dbReference type="ARBA" id="ARBA00022734"/>
    </source>
</evidence>
<comment type="function">
    <text evidence="1">Acts as a defensive agent. Recognizes blood group fucosylated oligosaccharides including A, B, H and Lewis B-type antigens. Does not recognize Lewis A antigen and has low affinity for monovalent haptens.</text>
</comment>
<dbReference type="SMART" id="SM00607">
    <property type="entry name" value="FTP"/>
    <property type="match status" value="1"/>
</dbReference>
<evidence type="ECO:0000256" key="2">
    <source>
        <dbReference type="ARBA" id="ARBA00010147"/>
    </source>
</evidence>
<keyword evidence="4" id="KW-0479">Metal-binding</keyword>
<proteinExistence type="inferred from homology"/>
<comment type="similarity">
    <text evidence="2">Belongs to the fucolectin family.</text>
</comment>
<dbReference type="Gene3D" id="2.60.120.260">
    <property type="entry name" value="Galactose-binding domain-like"/>
    <property type="match status" value="1"/>
</dbReference>
<feature type="domain" description="Fucolectin tachylectin-4 pentraxin-1" evidence="8">
    <location>
        <begin position="7"/>
        <end position="151"/>
    </location>
</feature>
<dbReference type="SUPFAM" id="SSF49785">
    <property type="entry name" value="Galactose-binding domain-like"/>
    <property type="match status" value="1"/>
</dbReference>
<dbReference type="InterPro" id="IPR051941">
    <property type="entry name" value="BG_Antigen-Binding_Lectin"/>
</dbReference>
<dbReference type="RefSeq" id="XP_038066682.1">
    <property type="nucleotide sequence ID" value="XM_038210754.1"/>
</dbReference>
<evidence type="ECO:0000256" key="1">
    <source>
        <dbReference type="ARBA" id="ARBA00002219"/>
    </source>
</evidence>
<dbReference type="GeneID" id="119736742"/>
<dbReference type="GO" id="GO:0010185">
    <property type="term" value="P:regulation of cellular defense response"/>
    <property type="evidence" value="ECO:0007669"/>
    <property type="project" value="UniProtKB-ARBA"/>
</dbReference>
<dbReference type="OrthoDB" id="6102375at2759"/>
<dbReference type="InterPro" id="IPR006585">
    <property type="entry name" value="FTP1"/>
</dbReference>
<evidence type="ECO:0000256" key="7">
    <source>
        <dbReference type="ARBA" id="ARBA00023157"/>
    </source>
</evidence>
<dbReference type="OMA" id="ISHTECG"/>
<dbReference type="AlphaFoldDB" id="A0A914ASD6"/>
<name>A0A914ASD6_PATMI</name>
<dbReference type="PANTHER" id="PTHR45713">
    <property type="entry name" value="FTP DOMAIN-CONTAINING PROTEIN"/>
    <property type="match status" value="1"/>
</dbReference>
<dbReference type="GO" id="GO:0042806">
    <property type="term" value="F:fucose binding"/>
    <property type="evidence" value="ECO:0007669"/>
    <property type="project" value="UniProtKB-ARBA"/>
</dbReference>
<dbReference type="GO" id="GO:0001868">
    <property type="term" value="P:regulation of complement activation, lectin pathway"/>
    <property type="evidence" value="ECO:0007669"/>
    <property type="project" value="UniProtKB-ARBA"/>
</dbReference>
<evidence type="ECO:0000256" key="3">
    <source>
        <dbReference type="ARBA" id="ARBA00011233"/>
    </source>
</evidence>
<dbReference type="InterPro" id="IPR008979">
    <property type="entry name" value="Galactose-bd-like_sf"/>
</dbReference>
<dbReference type="Proteomes" id="UP000887568">
    <property type="component" value="Unplaced"/>
</dbReference>
<evidence type="ECO:0000313" key="10">
    <source>
        <dbReference type="Proteomes" id="UP000887568"/>
    </source>
</evidence>